<feature type="transmembrane region" description="Helical" evidence="1">
    <location>
        <begin position="7"/>
        <end position="23"/>
    </location>
</feature>
<feature type="transmembrane region" description="Helical" evidence="1">
    <location>
        <begin position="54"/>
        <end position="74"/>
    </location>
</feature>
<accession>A0A0M8JPX5</accession>
<sequence length="117" mass="13141">MTSLKRILLFFVLPIVAILLYPPETLIGGWAVILVLIAFMVVMGWLVNRGRGLALTFLIFLQGMNVIIRLMMFASNSVPADGVFNYPYMITSVLGLALSFWLMLRLDRVDVRATMTS</sequence>
<dbReference type="EMBL" id="DF967975">
    <property type="protein sequence ID" value="GAP19239.1"/>
    <property type="molecule type" value="Genomic_DNA"/>
</dbReference>
<evidence type="ECO:0000256" key="1">
    <source>
        <dbReference type="SAM" id="Phobius"/>
    </source>
</evidence>
<dbReference type="EMBL" id="LGCM01000038">
    <property type="protein sequence ID" value="KPL80968.1"/>
    <property type="molecule type" value="Genomic_DNA"/>
</dbReference>
<proteinExistence type="predicted"/>
<evidence type="ECO:0000313" key="2">
    <source>
        <dbReference type="EMBL" id="GAP19239.1"/>
    </source>
</evidence>
<evidence type="ECO:0000313" key="3">
    <source>
        <dbReference type="EMBL" id="KPL80968.1"/>
    </source>
</evidence>
<keyword evidence="1" id="KW-0812">Transmembrane</keyword>
<keyword evidence="4" id="KW-1185">Reference proteome</keyword>
<gene>
    <name evidence="3" type="ORF">ADN01_10845</name>
    <name evidence="2" type="ORF">LSAC_03139</name>
</gene>
<dbReference type="RefSeq" id="WP_062419532.1">
    <property type="nucleotide sequence ID" value="NZ_BBXZ01000170.1"/>
</dbReference>
<evidence type="ECO:0000313" key="4">
    <source>
        <dbReference type="Proteomes" id="UP000050501"/>
    </source>
</evidence>
<name>A0A0M8JPX5_9CHLR</name>
<feature type="transmembrane region" description="Helical" evidence="1">
    <location>
        <begin position="86"/>
        <end position="104"/>
    </location>
</feature>
<protein>
    <submittedName>
        <fullName evidence="2">Uncharacterized protein</fullName>
    </submittedName>
</protein>
<dbReference type="OrthoDB" id="165868at2"/>
<keyword evidence="1" id="KW-0472">Membrane</keyword>
<dbReference type="STRING" id="229921.ADN01_10845"/>
<reference evidence="3 4" key="2">
    <citation type="submission" date="2015-07" db="EMBL/GenBank/DDBJ databases">
        <title>Genome sequence of Levilinea saccharolytica DSM 16555.</title>
        <authorList>
            <person name="Hemp J."/>
            <person name="Ward L.M."/>
            <person name="Pace L.A."/>
            <person name="Fischer W.W."/>
        </authorList>
    </citation>
    <scope>NUCLEOTIDE SEQUENCE [LARGE SCALE GENOMIC DNA]</scope>
    <source>
        <strain evidence="3 4">KIBI-1</strain>
    </source>
</reference>
<keyword evidence="1" id="KW-1133">Transmembrane helix</keyword>
<dbReference type="AlphaFoldDB" id="A0A0M8JPX5"/>
<feature type="transmembrane region" description="Helical" evidence="1">
    <location>
        <begin position="29"/>
        <end position="47"/>
    </location>
</feature>
<reference evidence="2" key="1">
    <citation type="journal article" date="2015" name="Genome Announc.">
        <title>Draft Genome Sequences of Anaerolinea thermolimosa IMO-1, Bellilinea caldifistulae GOMI-1, Leptolinea tardivitalis YMTK-2, Levilinea saccharolytica KIBI-1, Longilinea arvoryzae KOME-1, Previously Described as Members of the Class Anaerolineae (Chloroflexi).</title>
        <authorList>
            <person name="Matsuura N."/>
            <person name="Tourlousse M.D."/>
            <person name="Ohashi A."/>
            <person name="Hugenholtz P."/>
            <person name="Sekiguchi Y."/>
        </authorList>
    </citation>
    <scope>NUCLEOTIDE SEQUENCE</scope>
    <source>
        <strain evidence="2">KIBI-1</strain>
    </source>
</reference>
<organism evidence="2">
    <name type="scientific">Levilinea saccharolytica</name>
    <dbReference type="NCBI Taxonomy" id="229921"/>
    <lineage>
        <taxon>Bacteria</taxon>
        <taxon>Bacillati</taxon>
        <taxon>Chloroflexota</taxon>
        <taxon>Anaerolineae</taxon>
        <taxon>Anaerolineales</taxon>
        <taxon>Anaerolineaceae</taxon>
        <taxon>Levilinea</taxon>
    </lineage>
</organism>
<dbReference type="Proteomes" id="UP000050501">
    <property type="component" value="Unassembled WGS sequence"/>
</dbReference>